<reference evidence="1 2" key="1">
    <citation type="submission" date="2020-08" db="EMBL/GenBank/DDBJ databases">
        <title>Genomic Encyclopedia of Type Strains, Phase III (KMG-III): the genomes of soil and plant-associated and newly described type strains.</title>
        <authorList>
            <person name="Whitman W."/>
        </authorList>
    </citation>
    <scope>NUCLEOTIDE SEQUENCE [LARGE SCALE GENOMIC DNA]</scope>
    <source>
        <strain evidence="1 2">CECT 4462</strain>
    </source>
</reference>
<keyword evidence="2" id="KW-1185">Reference proteome</keyword>
<dbReference type="EMBL" id="JACHXI010000006">
    <property type="protein sequence ID" value="MBB3103302.1"/>
    <property type="molecule type" value="Genomic_DNA"/>
</dbReference>
<evidence type="ECO:0000313" key="1">
    <source>
        <dbReference type="EMBL" id="MBB3103302.1"/>
    </source>
</evidence>
<comment type="caution">
    <text evidence="1">The sequence shown here is derived from an EMBL/GenBank/DDBJ whole genome shotgun (WGS) entry which is preliminary data.</text>
</comment>
<proteinExistence type="predicted"/>
<protein>
    <submittedName>
        <fullName evidence="1">Uncharacterized protein</fullName>
    </submittedName>
</protein>
<dbReference type="Proteomes" id="UP000549250">
    <property type="component" value="Unassembled WGS sequence"/>
</dbReference>
<sequence length="44" mass="5081">MVDRQAWIEANISSFYSDDGHLSQIFDRCIGRPIQEDIDSQPIL</sequence>
<accession>A0A839T1M3</accession>
<gene>
    <name evidence="1" type="ORF">FHR87_001697</name>
</gene>
<evidence type="ECO:0000313" key="2">
    <source>
        <dbReference type="Proteomes" id="UP000549250"/>
    </source>
</evidence>
<organism evidence="1 2">
    <name type="scientific">Azomonas macrocytogenes</name>
    <name type="common">Azotobacter macrocytogenes</name>
    <dbReference type="NCBI Taxonomy" id="69962"/>
    <lineage>
        <taxon>Bacteria</taxon>
        <taxon>Pseudomonadati</taxon>
        <taxon>Pseudomonadota</taxon>
        <taxon>Gammaproteobacteria</taxon>
        <taxon>Pseudomonadales</taxon>
        <taxon>Pseudomonadaceae</taxon>
        <taxon>Azomonas</taxon>
    </lineage>
</organism>
<dbReference type="AlphaFoldDB" id="A0A839T1M3"/>
<name>A0A839T1M3_AZOMA</name>